<accession>A0ABD1YIF1</accession>
<evidence type="ECO:0000313" key="2">
    <source>
        <dbReference type="Proteomes" id="UP001605036"/>
    </source>
</evidence>
<dbReference type="Proteomes" id="UP001605036">
    <property type="component" value="Unassembled WGS sequence"/>
</dbReference>
<evidence type="ECO:0000313" key="1">
    <source>
        <dbReference type="EMBL" id="KAL2629349.1"/>
    </source>
</evidence>
<dbReference type="EMBL" id="JBHFFA010000004">
    <property type="protein sequence ID" value="KAL2629349.1"/>
    <property type="molecule type" value="Genomic_DNA"/>
</dbReference>
<sequence length="86" mass="9912">MSSPVIRSVRKYLEVIKATEQSGADISSMCRPDPETDDFGHNLRALKKHLSKLLQRKELDLVLRIRGENQRNLKKRRSSCVLILHS</sequence>
<dbReference type="AlphaFoldDB" id="A0ABD1YIF1"/>
<organism evidence="1 2">
    <name type="scientific">Riccia fluitans</name>
    <dbReference type="NCBI Taxonomy" id="41844"/>
    <lineage>
        <taxon>Eukaryota</taxon>
        <taxon>Viridiplantae</taxon>
        <taxon>Streptophyta</taxon>
        <taxon>Embryophyta</taxon>
        <taxon>Marchantiophyta</taxon>
        <taxon>Marchantiopsida</taxon>
        <taxon>Marchantiidae</taxon>
        <taxon>Marchantiales</taxon>
        <taxon>Ricciaceae</taxon>
        <taxon>Riccia</taxon>
    </lineage>
</organism>
<gene>
    <name evidence="1" type="ORF">R1flu_014035</name>
</gene>
<reference evidence="1 2" key="1">
    <citation type="submission" date="2024-09" db="EMBL/GenBank/DDBJ databases">
        <title>Chromosome-scale assembly of Riccia fluitans.</title>
        <authorList>
            <person name="Paukszto L."/>
            <person name="Sawicki J."/>
            <person name="Karawczyk K."/>
            <person name="Piernik-Szablinska J."/>
            <person name="Szczecinska M."/>
            <person name="Mazdziarz M."/>
        </authorList>
    </citation>
    <scope>NUCLEOTIDE SEQUENCE [LARGE SCALE GENOMIC DNA]</scope>
    <source>
        <strain evidence="1">Rf_01</strain>
        <tissue evidence="1">Aerial parts of the thallus</tissue>
    </source>
</reference>
<protein>
    <submittedName>
        <fullName evidence="1">Uncharacterized protein</fullName>
    </submittedName>
</protein>
<keyword evidence="2" id="KW-1185">Reference proteome</keyword>
<comment type="caution">
    <text evidence="1">The sequence shown here is derived from an EMBL/GenBank/DDBJ whole genome shotgun (WGS) entry which is preliminary data.</text>
</comment>
<proteinExistence type="predicted"/>
<name>A0ABD1YIF1_9MARC</name>